<accession>A0AA39J4N6</accession>
<keyword evidence="2" id="KW-1185">Reference proteome</keyword>
<evidence type="ECO:0000313" key="1">
    <source>
        <dbReference type="EMBL" id="KAK0436087.1"/>
    </source>
</evidence>
<dbReference type="EMBL" id="JAUEPT010000057">
    <property type="protein sequence ID" value="KAK0436087.1"/>
    <property type="molecule type" value="Genomic_DNA"/>
</dbReference>
<protein>
    <submittedName>
        <fullName evidence="1">Uncharacterized protein</fullName>
    </submittedName>
</protein>
<sequence length="133" mass="15630">MGLGRRWVCDGLIPDIYMGEEWQWELDIIEVMNHLRRSKDDVFFLAADEEDAMKLFVADYWKSRRLGGQPLEDICERLWETWSAKFPIDFLALTGCFSTKEDEADCCRWKLRCIESYLIRLGSLTKGHGLDML</sequence>
<name>A0AA39J4N6_9AGAR</name>
<evidence type="ECO:0000313" key="2">
    <source>
        <dbReference type="Proteomes" id="UP001175226"/>
    </source>
</evidence>
<organism evidence="1 2">
    <name type="scientific">Armillaria borealis</name>
    <dbReference type="NCBI Taxonomy" id="47425"/>
    <lineage>
        <taxon>Eukaryota</taxon>
        <taxon>Fungi</taxon>
        <taxon>Dikarya</taxon>
        <taxon>Basidiomycota</taxon>
        <taxon>Agaricomycotina</taxon>
        <taxon>Agaricomycetes</taxon>
        <taxon>Agaricomycetidae</taxon>
        <taxon>Agaricales</taxon>
        <taxon>Marasmiineae</taxon>
        <taxon>Physalacriaceae</taxon>
        <taxon>Armillaria</taxon>
    </lineage>
</organism>
<proteinExistence type="predicted"/>
<dbReference type="Proteomes" id="UP001175226">
    <property type="component" value="Unassembled WGS sequence"/>
</dbReference>
<comment type="caution">
    <text evidence="1">The sequence shown here is derived from an EMBL/GenBank/DDBJ whole genome shotgun (WGS) entry which is preliminary data.</text>
</comment>
<reference evidence="1" key="1">
    <citation type="submission" date="2023-06" db="EMBL/GenBank/DDBJ databases">
        <authorList>
            <consortium name="Lawrence Berkeley National Laboratory"/>
            <person name="Ahrendt S."/>
            <person name="Sahu N."/>
            <person name="Indic B."/>
            <person name="Wong-Bajracharya J."/>
            <person name="Merenyi Z."/>
            <person name="Ke H.-M."/>
            <person name="Monk M."/>
            <person name="Kocsube S."/>
            <person name="Drula E."/>
            <person name="Lipzen A."/>
            <person name="Balint B."/>
            <person name="Henrissat B."/>
            <person name="Andreopoulos B."/>
            <person name="Martin F.M."/>
            <person name="Harder C.B."/>
            <person name="Rigling D."/>
            <person name="Ford K.L."/>
            <person name="Foster G.D."/>
            <person name="Pangilinan J."/>
            <person name="Papanicolaou A."/>
            <person name="Barry K."/>
            <person name="LaButti K."/>
            <person name="Viragh M."/>
            <person name="Koriabine M."/>
            <person name="Yan M."/>
            <person name="Riley R."/>
            <person name="Champramary S."/>
            <person name="Plett K.L."/>
            <person name="Tsai I.J."/>
            <person name="Slot J."/>
            <person name="Sipos G."/>
            <person name="Plett J."/>
            <person name="Nagy L.G."/>
            <person name="Grigoriev I.V."/>
        </authorList>
    </citation>
    <scope>NUCLEOTIDE SEQUENCE</scope>
    <source>
        <strain evidence="1">FPL87.14</strain>
    </source>
</reference>
<dbReference type="AlphaFoldDB" id="A0AA39J4N6"/>
<gene>
    <name evidence="1" type="ORF">EV421DRAFT_1739753</name>
</gene>